<dbReference type="Gene3D" id="2.60.40.10">
    <property type="entry name" value="Immunoglobulins"/>
    <property type="match status" value="2"/>
</dbReference>
<dbReference type="SMART" id="SM00406">
    <property type="entry name" value="IGv"/>
    <property type="match status" value="2"/>
</dbReference>
<comment type="caution">
    <text evidence="2">The sequence shown here is derived from an EMBL/GenBank/DDBJ whole genome shotgun (WGS) entry which is preliminary data.</text>
</comment>
<dbReference type="SMART" id="SM00409">
    <property type="entry name" value="IG"/>
    <property type="match status" value="2"/>
</dbReference>
<dbReference type="InterPro" id="IPR013783">
    <property type="entry name" value="Ig-like_fold"/>
</dbReference>
<evidence type="ECO:0000313" key="3">
    <source>
        <dbReference type="Proteomes" id="UP001642540"/>
    </source>
</evidence>
<dbReference type="InterPro" id="IPR013106">
    <property type="entry name" value="Ig_V-set"/>
</dbReference>
<accession>A0ABP1Q498</accession>
<dbReference type="PROSITE" id="PS50835">
    <property type="entry name" value="IG_LIKE"/>
    <property type="match status" value="2"/>
</dbReference>
<organism evidence="2 3">
    <name type="scientific">Orchesella dallaii</name>
    <dbReference type="NCBI Taxonomy" id="48710"/>
    <lineage>
        <taxon>Eukaryota</taxon>
        <taxon>Metazoa</taxon>
        <taxon>Ecdysozoa</taxon>
        <taxon>Arthropoda</taxon>
        <taxon>Hexapoda</taxon>
        <taxon>Collembola</taxon>
        <taxon>Entomobryomorpha</taxon>
        <taxon>Entomobryoidea</taxon>
        <taxon>Orchesellidae</taxon>
        <taxon>Orchesellinae</taxon>
        <taxon>Orchesella</taxon>
    </lineage>
</organism>
<dbReference type="InterPro" id="IPR037448">
    <property type="entry name" value="Zig-8"/>
</dbReference>
<evidence type="ECO:0000313" key="2">
    <source>
        <dbReference type="EMBL" id="CAL8088319.1"/>
    </source>
</evidence>
<gene>
    <name evidence="2" type="ORF">ODALV1_LOCUS7017</name>
</gene>
<dbReference type="InterPro" id="IPR036179">
    <property type="entry name" value="Ig-like_dom_sf"/>
</dbReference>
<name>A0ABP1Q498_9HEXA</name>
<dbReference type="InterPro" id="IPR007110">
    <property type="entry name" value="Ig-like_dom"/>
</dbReference>
<dbReference type="EMBL" id="CAXLJM020000022">
    <property type="protein sequence ID" value="CAL8088319.1"/>
    <property type="molecule type" value="Genomic_DNA"/>
</dbReference>
<dbReference type="Pfam" id="PF07686">
    <property type="entry name" value="V-set"/>
    <property type="match status" value="1"/>
</dbReference>
<feature type="domain" description="Ig-like" evidence="1">
    <location>
        <begin position="153"/>
        <end position="251"/>
    </location>
</feature>
<evidence type="ECO:0000259" key="1">
    <source>
        <dbReference type="PROSITE" id="PS50835"/>
    </source>
</evidence>
<dbReference type="Pfam" id="PF13927">
    <property type="entry name" value="Ig_3"/>
    <property type="match status" value="1"/>
</dbReference>
<dbReference type="CDD" id="cd00096">
    <property type="entry name" value="Ig"/>
    <property type="match status" value="1"/>
</dbReference>
<dbReference type="PANTHER" id="PTHR23279:SF21">
    <property type="entry name" value="DEFECTIVE PROBOSCIS EXTENSION RESPONSE 11, ISOFORM B-RELATED"/>
    <property type="match status" value="1"/>
</dbReference>
<dbReference type="InterPro" id="IPR003599">
    <property type="entry name" value="Ig_sub"/>
</dbReference>
<feature type="domain" description="Ig-like" evidence="1">
    <location>
        <begin position="49"/>
        <end position="149"/>
    </location>
</feature>
<protein>
    <recommendedName>
        <fullName evidence="1">Ig-like domain-containing protein</fullName>
    </recommendedName>
</protein>
<dbReference type="Proteomes" id="UP001642540">
    <property type="component" value="Unassembled WGS sequence"/>
</dbReference>
<dbReference type="SUPFAM" id="SSF48726">
    <property type="entry name" value="Immunoglobulin"/>
    <property type="match status" value="2"/>
</dbReference>
<dbReference type="SMART" id="SM00408">
    <property type="entry name" value="IGc2"/>
    <property type="match status" value="2"/>
</dbReference>
<dbReference type="PANTHER" id="PTHR23279">
    <property type="entry name" value="DEFECTIVE PROBOSCIS EXTENSION RESPONSE DPR -RELATED"/>
    <property type="match status" value="1"/>
</dbReference>
<sequence>MRASSHYYYPPWTFLIFAIPISYCGYEPDDHHHTNGPGRVELTGLYPGPYFDLERNQDNVSAHVGTHAYLPCYVKQLGNKSVSWIRKEDSHIVTVDRYTFIADDRFQVMAAPPGDSWMLQIKYVQPRDAGFYECQISTEPKMAHRIRLNVLVPKIRMDTTEENMFVWEGSQVQLRCVVMNTLADNVGKVIWLRNGKILNKFDLSTSSTMLSFQAKLDGTKLTETLTFVGVQKSDGGNYTCSLENVGSSSVTLHVLSGENPAAMHHGRGITTTTSSQATTSFHHRHLNHNYQNSFVTIVLMVLVQRTLHYICQR</sequence>
<proteinExistence type="predicted"/>
<dbReference type="InterPro" id="IPR003598">
    <property type="entry name" value="Ig_sub2"/>
</dbReference>
<reference evidence="2 3" key="1">
    <citation type="submission" date="2024-08" db="EMBL/GenBank/DDBJ databases">
        <authorList>
            <person name="Cucini C."/>
            <person name="Frati F."/>
        </authorList>
    </citation>
    <scope>NUCLEOTIDE SEQUENCE [LARGE SCALE GENOMIC DNA]</scope>
</reference>
<keyword evidence="3" id="KW-1185">Reference proteome</keyword>